<name>A0A2U1PQE7_ARTAN</name>
<dbReference type="OrthoDB" id="1689420at2759"/>
<gene>
    <name evidence="2" type="ORF">CTI12_AA123840</name>
</gene>
<evidence type="ECO:0000313" key="2">
    <source>
        <dbReference type="EMBL" id="PWA87960.1"/>
    </source>
</evidence>
<protein>
    <recommendedName>
        <fullName evidence="1">Retrotransposon gag domain-containing protein</fullName>
    </recommendedName>
</protein>
<dbReference type="Pfam" id="PF03732">
    <property type="entry name" value="Retrotrans_gag"/>
    <property type="match status" value="1"/>
</dbReference>
<dbReference type="AlphaFoldDB" id="A0A2U1PQE7"/>
<accession>A0A2U1PQE7</accession>
<organism evidence="2 3">
    <name type="scientific">Artemisia annua</name>
    <name type="common">Sweet wormwood</name>
    <dbReference type="NCBI Taxonomy" id="35608"/>
    <lineage>
        <taxon>Eukaryota</taxon>
        <taxon>Viridiplantae</taxon>
        <taxon>Streptophyta</taxon>
        <taxon>Embryophyta</taxon>
        <taxon>Tracheophyta</taxon>
        <taxon>Spermatophyta</taxon>
        <taxon>Magnoliopsida</taxon>
        <taxon>eudicotyledons</taxon>
        <taxon>Gunneridae</taxon>
        <taxon>Pentapetalae</taxon>
        <taxon>asterids</taxon>
        <taxon>campanulids</taxon>
        <taxon>Asterales</taxon>
        <taxon>Asteraceae</taxon>
        <taxon>Asteroideae</taxon>
        <taxon>Anthemideae</taxon>
        <taxon>Artemisiinae</taxon>
        <taxon>Artemisia</taxon>
    </lineage>
</organism>
<sequence>MSGYKTRSAKPFLATPYENPERQFRAKRNNTPISIHNLFSFCDHSDSDTKLNEGTSIDTLTMEEYMGRTNYNFTRRVNSEPEAVKFEIKGHIIQEVQNKQFSGENDEEDAQEHVEEILYIVSTYGSPNVSTYKLMPKVFPLSLTGQARRWFNRLPLESKATWENLRKAFVEKFCPPTKLAASLREIYRGLDDYTRNILDSQKPIPGLTPEKAFDAIQRTAEHCHKWHLETGFGPRDNFKHKVMKTLAKNDGGYAADFERARRERNEAERNQ</sequence>
<reference evidence="2 3" key="1">
    <citation type="journal article" date="2018" name="Mol. Plant">
        <title>The genome of Artemisia annua provides insight into the evolution of Asteraceae family and artemisinin biosynthesis.</title>
        <authorList>
            <person name="Shen Q."/>
            <person name="Zhang L."/>
            <person name="Liao Z."/>
            <person name="Wang S."/>
            <person name="Yan T."/>
            <person name="Shi P."/>
            <person name="Liu M."/>
            <person name="Fu X."/>
            <person name="Pan Q."/>
            <person name="Wang Y."/>
            <person name="Lv Z."/>
            <person name="Lu X."/>
            <person name="Zhang F."/>
            <person name="Jiang W."/>
            <person name="Ma Y."/>
            <person name="Chen M."/>
            <person name="Hao X."/>
            <person name="Li L."/>
            <person name="Tang Y."/>
            <person name="Lv G."/>
            <person name="Zhou Y."/>
            <person name="Sun X."/>
            <person name="Brodelius P.E."/>
            <person name="Rose J.K.C."/>
            <person name="Tang K."/>
        </authorList>
    </citation>
    <scope>NUCLEOTIDE SEQUENCE [LARGE SCALE GENOMIC DNA]</scope>
    <source>
        <strain evidence="3">cv. Huhao1</strain>
        <tissue evidence="2">Leaf</tissue>
    </source>
</reference>
<keyword evidence="3" id="KW-1185">Reference proteome</keyword>
<evidence type="ECO:0000259" key="1">
    <source>
        <dbReference type="Pfam" id="PF03732"/>
    </source>
</evidence>
<dbReference type="EMBL" id="PKPP01000860">
    <property type="protein sequence ID" value="PWA87960.1"/>
    <property type="molecule type" value="Genomic_DNA"/>
</dbReference>
<dbReference type="PANTHER" id="PTHR33223:SF6">
    <property type="entry name" value="CCHC-TYPE DOMAIN-CONTAINING PROTEIN"/>
    <property type="match status" value="1"/>
</dbReference>
<feature type="domain" description="Retrotransposon gag" evidence="1">
    <location>
        <begin position="137"/>
        <end position="186"/>
    </location>
</feature>
<dbReference type="Proteomes" id="UP000245207">
    <property type="component" value="Unassembled WGS sequence"/>
</dbReference>
<evidence type="ECO:0000313" key="3">
    <source>
        <dbReference type="Proteomes" id="UP000245207"/>
    </source>
</evidence>
<proteinExistence type="predicted"/>
<dbReference type="InterPro" id="IPR005162">
    <property type="entry name" value="Retrotrans_gag_dom"/>
</dbReference>
<comment type="caution">
    <text evidence="2">The sequence shown here is derived from an EMBL/GenBank/DDBJ whole genome shotgun (WGS) entry which is preliminary data.</text>
</comment>
<dbReference type="PANTHER" id="PTHR33223">
    <property type="entry name" value="CCHC-TYPE DOMAIN-CONTAINING PROTEIN"/>
    <property type="match status" value="1"/>
</dbReference>